<dbReference type="RefSeq" id="WP_278017069.1">
    <property type="nucleotide sequence ID" value="NZ_CP121106.1"/>
</dbReference>
<dbReference type="InterPro" id="IPR000073">
    <property type="entry name" value="AB_hydrolase_1"/>
</dbReference>
<dbReference type="Gene3D" id="3.40.50.1820">
    <property type="entry name" value="alpha/beta hydrolase"/>
    <property type="match status" value="1"/>
</dbReference>
<accession>A0ABY8G1H6</accession>
<reference evidence="2 3" key="1">
    <citation type="submission" date="2023-03" db="EMBL/GenBank/DDBJ databases">
        <title>Altererythrobacter sp. CAU 1644 isolated from sand.</title>
        <authorList>
            <person name="Kim W."/>
        </authorList>
    </citation>
    <scope>NUCLEOTIDE SEQUENCE [LARGE SCALE GENOMIC DNA]</scope>
    <source>
        <strain evidence="2 3">CAU 1644</strain>
    </source>
</reference>
<proteinExistence type="predicted"/>
<dbReference type="PANTHER" id="PTHR43433">
    <property type="entry name" value="HYDROLASE, ALPHA/BETA FOLD FAMILY PROTEIN"/>
    <property type="match status" value="1"/>
</dbReference>
<protein>
    <submittedName>
        <fullName evidence="2">Alpha/beta hydrolase</fullName>
    </submittedName>
</protein>
<dbReference type="InterPro" id="IPR029058">
    <property type="entry name" value="AB_hydrolase_fold"/>
</dbReference>
<dbReference type="SUPFAM" id="SSF53474">
    <property type="entry name" value="alpha/beta-Hydrolases"/>
    <property type="match status" value="1"/>
</dbReference>
<dbReference type="GO" id="GO:0016787">
    <property type="term" value="F:hydrolase activity"/>
    <property type="evidence" value="ECO:0007669"/>
    <property type="project" value="UniProtKB-KW"/>
</dbReference>
<evidence type="ECO:0000259" key="1">
    <source>
        <dbReference type="Pfam" id="PF00561"/>
    </source>
</evidence>
<name>A0ABY8G1H6_9SPHN</name>
<feature type="domain" description="AB hydrolase-1" evidence="1">
    <location>
        <begin position="22"/>
        <end position="275"/>
    </location>
</feature>
<dbReference type="InterPro" id="IPR050471">
    <property type="entry name" value="AB_hydrolase"/>
</dbReference>
<evidence type="ECO:0000313" key="3">
    <source>
        <dbReference type="Proteomes" id="UP001215827"/>
    </source>
</evidence>
<evidence type="ECO:0000313" key="2">
    <source>
        <dbReference type="EMBL" id="WFL78379.1"/>
    </source>
</evidence>
<organism evidence="2 3">
    <name type="scientific">Altererythrobacter arenosus</name>
    <dbReference type="NCBI Taxonomy" id="3032592"/>
    <lineage>
        <taxon>Bacteria</taxon>
        <taxon>Pseudomonadati</taxon>
        <taxon>Pseudomonadota</taxon>
        <taxon>Alphaproteobacteria</taxon>
        <taxon>Sphingomonadales</taxon>
        <taxon>Erythrobacteraceae</taxon>
        <taxon>Altererythrobacter</taxon>
    </lineage>
</organism>
<dbReference type="Proteomes" id="UP001215827">
    <property type="component" value="Chromosome"/>
</dbReference>
<gene>
    <name evidence="2" type="ORF">P7228_04765</name>
</gene>
<keyword evidence="2" id="KW-0378">Hydrolase</keyword>
<keyword evidence="3" id="KW-1185">Reference proteome</keyword>
<sequence>MPQLTANGITIEYDERGNPSDPTMLMIMGVGAQMTFWPDELLDELAGHGFRVIRFDNRDIGLSHKFHGVKSPGILKLLIWDRLRLPINTPYSLSDMADDAIGVLDALAVERAHVVGASMGGMIAQHAAIRHPERLRSLTSVMSTTGHRRLPPAGKHAMRALTRRPSSMEEDALVAHGKMVARAIGSPGFPPDEGRLEERVRANVRRSVYPEGFIRQMGAIVADGDRRERLRQVKAPTLVLHGDDDPLIPVAHAHDTAAHIPQARLVTFPGWGHDLPLAMVEPVARTIAEHARSVESERAAAA</sequence>
<dbReference type="Pfam" id="PF00561">
    <property type="entry name" value="Abhydrolase_1"/>
    <property type="match status" value="1"/>
</dbReference>
<dbReference type="PANTHER" id="PTHR43433:SF5">
    <property type="entry name" value="AB HYDROLASE-1 DOMAIN-CONTAINING PROTEIN"/>
    <property type="match status" value="1"/>
</dbReference>
<dbReference type="EMBL" id="CP121106">
    <property type="protein sequence ID" value="WFL78379.1"/>
    <property type="molecule type" value="Genomic_DNA"/>
</dbReference>